<accession>A0A4P6XKL7</accession>
<dbReference type="Pfam" id="PF11496">
    <property type="entry name" value="HDA2-3"/>
    <property type="match status" value="1"/>
</dbReference>
<dbReference type="InterPro" id="IPR021006">
    <property type="entry name" value="Hda2/3"/>
</dbReference>
<reference evidence="3" key="1">
    <citation type="submission" date="2019-03" db="EMBL/GenBank/DDBJ databases">
        <title>Snf2 controls pulcherriminic acid biosynthesis and connects pigmentation and antifungal activity of the yeast Metschnikowia pulcherrima.</title>
        <authorList>
            <person name="Gore-Lloyd D."/>
            <person name="Sumann I."/>
            <person name="Brachmann A.O."/>
            <person name="Schneeberger K."/>
            <person name="Ortiz-Merino R.A."/>
            <person name="Moreno-Beltran M."/>
            <person name="Schlaefli M."/>
            <person name="Kirner P."/>
            <person name="Santos Kron A."/>
            <person name="Wolfe K.H."/>
            <person name="Piel J."/>
            <person name="Ahrens C.H."/>
            <person name="Henk D."/>
            <person name="Freimoser F.M."/>
        </authorList>
    </citation>
    <scope>NUCLEOTIDE SEQUENCE [LARGE SCALE GENOMIC DNA]</scope>
    <source>
        <strain evidence="3">APC 1.2</strain>
    </source>
</reference>
<evidence type="ECO:0000313" key="3">
    <source>
        <dbReference type="Proteomes" id="UP000292447"/>
    </source>
</evidence>
<protein>
    <submittedName>
        <fullName evidence="2">Class II histone deacetylase complex subunits 2 and 3</fullName>
    </submittedName>
</protein>
<keyword evidence="1" id="KW-0175">Coiled coil</keyword>
<dbReference type="GO" id="GO:0070823">
    <property type="term" value="C:HDA1 complex"/>
    <property type="evidence" value="ECO:0007669"/>
    <property type="project" value="InterPro"/>
</dbReference>
<organism evidence="2 3">
    <name type="scientific">Metschnikowia aff. pulcherrima</name>
    <dbReference type="NCBI Taxonomy" id="2163413"/>
    <lineage>
        <taxon>Eukaryota</taxon>
        <taxon>Fungi</taxon>
        <taxon>Dikarya</taxon>
        <taxon>Ascomycota</taxon>
        <taxon>Saccharomycotina</taxon>
        <taxon>Pichiomycetes</taxon>
        <taxon>Metschnikowiaceae</taxon>
        <taxon>Metschnikowia</taxon>
    </lineage>
</organism>
<evidence type="ECO:0000313" key="2">
    <source>
        <dbReference type="EMBL" id="QBM86221.1"/>
    </source>
</evidence>
<dbReference type="InterPro" id="IPR038609">
    <property type="entry name" value="HDA1_su2/3_sf"/>
</dbReference>
<dbReference type="InterPro" id="IPR026216">
    <property type="entry name" value="HDA3"/>
</dbReference>
<dbReference type="AlphaFoldDB" id="A0A4P6XKL7"/>
<feature type="coiled-coil region" evidence="1">
    <location>
        <begin position="555"/>
        <end position="614"/>
    </location>
</feature>
<gene>
    <name evidence="2" type="primary">MPUL0A08570</name>
    <name evidence="2" type="ORF">METSCH_A08570</name>
</gene>
<keyword evidence="3" id="KW-1185">Reference proteome</keyword>
<sequence>MDLLSILDGTPEPPIVALNLGELNTSGEYHLATPMYEFQKELTDQIVSLHYPDILKYCETDDTTDLITKLLQICVDNCLLVATHPYLLIRHYMPKNLALKELPAKLAETSGKFSVLKNLVTVFSENKARLGPKHAAVVLSPEHRLFDLVEALLLGCPGPKSIVRYVGNNVKKDLAKAAKSGTNNPNGTTIHLIPSDGAVTRKDLDLHAVKFDVVIAVDTFDTQLDFVARLRRQNRGRGHLPAAIIHLVPMFSIEHCLAHYKGQETQKSYLYNLVLAIVCLRDQIGNLPPDLHPIYNQNLTYLSHTFFDHALCDTASYPAWPLPELPPVPNFSPSDVERSLLTEVVYHYTPYDSSDTAAPQKKKTFYETKRLQLDYVTNPLRNDYNALSGIHNHRGAPNGKGDDILTHLLITELNANYTELALLKEEYDAYEAFNLPEKQALCGRRSDEIKKTLAAIIEDVDHAQQRVHVTHKKTLKRTQENEELAETQKRLKLELTEFASRHDVKENATKASFVEKQLRIWTLQNDIKNLVASLKVKADEKNYMKKEVGNCTDAMRQSETQIHDIKRDIDDVHEKLAVTRDQEERANAAFQRQRDDLLSRVAAAEEENAAAREKFAKALSFLKETSHLKKRKGRGVTPIAR</sequence>
<evidence type="ECO:0000256" key="1">
    <source>
        <dbReference type="SAM" id="Coils"/>
    </source>
</evidence>
<dbReference type="Proteomes" id="UP000292447">
    <property type="component" value="Chromosome I"/>
</dbReference>
<dbReference type="PRINTS" id="PR02093">
    <property type="entry name" value="HDA1SUBUNIT3"/>
</dbReference>
<dbReference type="EMBL" id="CP034456">
    <property type="protein sequence ID" value="QBM86221.1"/>
    <property type="molecule type" value="Genomic_DNA"/>
</dbReference>
<dbReference type="STRING" id="2163413.A0A4P6XKL7"/>
<name>A0A4P6XKL7_9ASCO</name>
<dbReference type="Gene3D" id="3.40.50.12360">
    <property type="match status" value="1"/>
</dbReference>
<proteinExistence type="predicted"/>